<proteinExistence type="predicted"/>
<dbReference type="EMBL" id="DQWE01000005">
    <property type="protein sequence ID" value="HDI82170.1"/>
    <property type="molecule type" value="Genomic_DNA"/>
</dbReference>
<organism evidence="2">
    <name type="scientific">candidate division WOR-3 bacterium</name>
    <dbReference type="NCBI Taxonomy" id="2052148"/>
    <lineage>
        <taxon>Bacteria</taxon>
        <taxon>Bacteria division WOR-3</taxon>
    </lineage>
</organism>
<dbReference type="AlphaFoldDB" id="A0A7C0Z8M5"/>
<evidence type="ECO:0000313" key="2">
    <source>
        <dbReference type="EMBL" id="HDI82170.1"/>
    </source>
</evidence>
<reference evidence="2" key="1">
    <citation type="journal article" date="2020" name="mSystems">
        <title>Genome- and Community-Level Interaction Insights into Carbon Utilization and Element Cycling Functions of Hydrothermarchaeota in Hydrothermal Sediment.</title>
        <authorList>
            <person name="Zhou Z."/>
            <person name="Liu Y."/>
            <person name="Xu W."/>
            <person name="Pan J."/>
            <person name="Luo Z.H."/>
            <person name="Li M."/>
        </authorList>
    </citation>
    <scope>NUCLEOTIDE SEQUENCE [LARGE SCALE GENOMIC DNA]</scope>
    <source>
        <strain evidence="2">HyVt-102</strain>
    </source>
</reference>
<gene>
    <name evidence="2" type="ORF">ENF18_00080</name>
</gene>
<protein>
    <submittedName>
        <fullName evidence="2">HEAT repeat domain-containing protein</fullName>
    </submittedName>
</protein>
<comment type="caution">
    <text evidence="2">The sequence shown here is derived from an EMBL/GenBank/DDBJ whole genome shotgun (WGS) entry which is preliminary data.</text>
</comment>
<sequence>MSAIIIEEAKRQDHLIVANKMLYERLKQRLKESLDVHEVSNLIENIAESLKSDSIEARKNGVETLYRFLTDAITEDKPRIAKRTFSILLDHVKEETDPEVYSILVNGLADVYKLCFDKNIEDMPRNIINILAEEINKEEKRDAIIGALARIDNLPALNLILSLLWEDYPIEKLVEAVNKMTFNAAETIMELLIETEDKNVRLRLMELIISLRDRAIPAVSKYLEDENWYVRRNAVLILGRCGTKDILPRLKEMIDDEDYRVRLEALKAIYHIGGSKEVEFITPFIFDKKYELAIEAINILKKISSHKVIPKLLQRIFSPRFSQLMENNIVSLILDVLREVPDTRSIRSLQKLITDRGLLTFKYPEQIRVKATEILSLIKEDEVRKFFKELRKERNPTIREIANNYLSGKTTE</sequence>
<dbReference type="InterPro" id="IPR004155">
    <property type="entry name" value="PBS_lyase_HEAT"/>
</dbReference>
<dbReference type="Proteomes" id="UP000885847">
    <property type="component" value="Unassembled WGS sequence"/>
</dbReference>
<dbReference type="Gene3D" id="1.25.10.10">
    <property type="entry name" value="Leucine-rich Repeat Variant"/>
    <property type="match status" value="1"/>
</dbReference>
<evidence type="ECO:0000256" key="1">
    <source>
        <dbReference type="ARBA" id="ARBA00045876"/>
    </source>
</evidence>
<dbReference type="SMART" id="SM00567">
    <property type="entry name" value="EZ_HEAT"/>
    <property type="match status" value="2"/>
</dbReference>
<dbReference type="Pfam" id="PF13646">
    <property type="entry name" value="HEAT_2"/>
    <property type="match status" value="1"/>
</dbReference>
<dbReference type="InterPro" id="IPR011989">
    <property type="entry name" value="ARM-like"/>
</dbReference>
<dbReference type="PANTHER" id="PTHR12697">
    <property type="entry name" value="PBS LYASE HEAT-LIKE PROTEIN"/>
    <property type="match status" value="1"/>
</dbReference>
<dbReference type="SUPFAM" id="SSF48371">
    <property type="entry name" value="ARM repeat"/>
    <property type="match status" value="1"/>
</dbReference>
<dbReference type="PANTHER" id="PTHR12697:SF5">
    <property type="entry name" value="DEOXYHYPUSINE HYDROXYLASE"/>
    <property type="match status" value="1"/>
</dbReference>
<comment type="function">
    <text evidence="1">Catalyzes the hydroxylation of the N(6)-(4-aminobutyl)-L-lysine intermediate produced by deoxyhypusine synthase/DHPS on a critical lysine of the eukaryotic translation initiation factor 5A/eIF-5A. This is the second step of the post-translational modification of that lysine into an unusual amino acid residue named hypusine. Hypusination is unique to mature eIF-5A factor and is essential for its function.</text>
</comment>
<dbReference type="InterPro" id="IPR021133">
    <property type="entry name" value="HEAT_type_2"/>
</dbReference>
<accession>A0A7C0Z8M5</accession>
<dbReference type="PROSITE" id="PS50077">
    <property type="entry name" value="HEAT_REPEAT"/>
    <property type="match status" value="1"/>
</dbReference>
<name>A0A7C0Z8M5_UNCW3</name>
<dbReference type="InterPro" id="IPR016024">
    <property type="entry name" value="ARM-type_fold"/>
</dbReference>
<dbReference type="GO" id="GO:0016491">
    <property type="term" value="F:oxidoreductase activity"/>
    <property type="evidence" value="ECO:0007669"/>
    <property type="project" value="TreeGrafter"/>
</dbReference>